<organism evidence="1">
    <name type="scientific">marine metagenome</name>
    <dbReference type="NCBI Taxonomy" id="408172"/>
    <lineage>
        <taxon>unclassified sequences</taxon>
        <taxon>metagenomes</taxon>
        <taxon>ecological metagenomes</taxon>
    </lineage>
</organism>
<proteinExistence type="predicted"/>
<reference evidence="1" key="1">
    <citation type="submission" date="2018-05" db="EMBL/GenBank/DDBJ databases">
        <authorList>
            <person name="Lanie J.A."/>
            <person name="Ng W.-L."/>
            <person name="Kazmierczak K.M."/>
            <person name="Andrzejewski T.M."/>
            <person name="Davidsen T.M."/>
            <person name="Wayne K.J."/>
            <person name="Tettelin H."/>
            <person name="Glass J.I."/>
            <person name="Rusch D."/>
            <person name="Podicherti R."/>
            <person name="Tsui H.-C.T."/>
            <person name="Winkler M.E."/>
        </authorList>
    </citation>
    <scope>NUCLEOTIDE SEQUENCE</scope>
</reference>
<dbReference type="EMBL" id="UINC01201525">
    <property type="protein sequence ID" value="SVE20903.1"/>
    <property type="molecule type" value="Genomic_DNA"/>
</dbReference>
<sequence>MNNIAKFFSIISCVLFAQDDFFEPGYSIGGYG</sequence>
<dbReference type="AlphaFoldDB" id="A0A383BM65"/>
<gene>
    <name evidence="1" type="ORF">METZ01_LOCUS473757</name>
</gene>
<accession>A0A383BM65</accession>
<protein>
    <submittedName>
        <fullName evidence="1">Uncharacterized protein</fullName>
    </submittedName>
</protein>
<name>A0A383BM65_9ZZZZ</name>
<feature type="non-terminal residue" evidence="1">
    <location>
        <position position="32"/>
    </location>
</feature>
<evidence type="ECO:0000313" key="1">
    <source>
        <dbReference type="EMBL" id="SVE20903.1"/>
    </source>
</evidence>